<dbReference type="Gene3D" id="3.10.300.10">
    <property type="entry name" value="Methylpurine-DNA glycosylase (MPG)"/>
    <property type="match status" value="1"/>
</dbReference>
<comment type="caution">
    <text evidence="6">The sequence shown here is derived from an EMBL/GenBank/DDBJ whole genome shotgun (WGS) entry which is preliminary data.</text>
</comment>
<dbReference type="CDD" id="cd00540">
    <property type="entry name" value="AAG"/>
    <property type="match status" value="1"/>
</dbReference>
<evidence type="ECO:0000313" key="6">
    <source>
        <dbReference type="EMBL" id="MFD1672446.1"/>
    </source>
</evidence>
<dbReference type="PANTHER" id="PTHR10429:SF0">
    <property type="entry name" value="DNA-3-METHYLADENINE GLYCOSYLASE"/>
    <property type="match status" value="1"/>
</dbReference>
<dbReference type="EMBL" id="JBHTOP010000026">
    <property type="protein sequence ID" value="MFD1672446.1"/>
    <property type="molecule type" value="Genomic_DNA"/>
</dbReference>
<keyword evidence="2 5" id="KW-0227">DNA damage</keyword>
<protein>
    <recommendedName>
        <fullName evidence="5">Putative 3-methyladenine DNA glycosylase</fullName>
        <ecNumber evidence="5">3.2.2.-</ecNumber>
    </recommendedName>
</protein>
<comment type="similarity">
    <text evidence="1 5">Belongs to the DNA glycosylase MPG family.</text>
</comment>
<evidence type="ECO:0000256" key="4">
    <source>
        <dbReference type="ARBA" id="ARBA00023204"/>
    </source>
</evidence>
<dbReference type="InterPro" id="IPR003180">
    <property type="entry name" value="MPG"/>
</dbReference>
<keyword evidence="4 5" id="KW-0234">DNA repair</keyword>
<dbReference type="NCBIfam" id="TIGR00567">
    <property type="entry name" value="3mg"/>
    <property type="match status" value="1"/>
</dbReference>
<dbReference type="Pfam" id="PF02245">
    <property type="entry name" value="Pur_DNA_glyco"/>
    <property type="match status" value="1"/>
</dbReference>
<organism evidence="6 7">
    <name type="scientific">Agrilactobacillus yilanensis</name>
    <dbReference type="NCBI Taxonomy" id="2485997"/>
    <lineage>
        <taxon>Bacteria</taxon>
        <taxon>Bacillati</taxon>
        <taxon>Bacillota</taxon>
        <taxon>Bacilli</taxon>
        <taxon>Lactobacillales</taxon>
        <taxon>Lactobacillaceae</taxon>
        <taxon>Agrilactobacillus</taxon>
    </lineage>
</organism>
<dbReference type="PANTHER" id="PTHR10429">
    <property type="entry name" value="DNA-3-METHYLADENINE GLYCOSYLASE"/>
    <property type="match status" value="1"/>
</dbReference>
<evidence type="ECO:0000256" key="3">
    <source>
        <dbReference type="ARBA" id="ARBA00022801"/>
    </source>
</evidence>
<dbReference type="InterPro" id="IPR036995">
    <property type="entry name" value="MPG_sf"/>
</dbReference>
<proteinExistence type="inferred from homology"/>
<dbReference type="InterPro" id="IPR011034">
    <property type="entry name" value="Formyl_transferase-like_C_sf"/>
</dbReference>
<accession>A0ABW4J7X7</accession>
<dbReference type="EC" id="3.2.2.-" evidence="5"/>
<reference evidence="7" key="1">
    <citation type="journal article" date="2019" name="Int. J. Syst. Evol. Microbiol.">
        <title>The Global Catalogue of Microorganisms (GCM) 10K type strain sequencing project: providing services to taxonomists for standard genome sequencing and annotation.</title>
        <authorList>
            <consortium name="The Broad Institute Genomics Platform"/>
            <consortium name="The Broad Institute Genome Sequencing Center for Infectious Disease"/>
            <person name="Wu L."/>
            <person name="Ma J."/>
        </authorList>
    </citation>
    <scope>NUCLEOTIDE SEQUENCE [LARGE SCALE GENOMIC DNA]</scope>
    <source>
        <strain evidence="7">CCM 8896</strain>
    </source>
</reference>
<dbReference type="HAMAP" id="MF_00527">
    <property type="entry name" value="3MGH"/>
    <property type="match status" value="1"/>
</dbReference>
<dbReference type="RefSeq" id="WP_125712143.1">
    <property type="nucleotide sequence ID" value="NZ_JBHTOP010000026.1"/>
</dbReference>
<evidence type="ECO:0000313" key="7">
    <source>
        <dbReference type="Proteomes" id="UP001597267"/>
    </source>
</evidence>
<keyword evidence="3 5" id="KW-0378">Hydrolase</keyword>
<sequence>MLTLLIDFFDHRPTPAIAQDLLGKTLLYHGPHGAVGGLIVETEAYLGQQDSAAHAYQGHRSRANEALYGTPGTIYIYQRHGQFCFDIATQAKDEPQGILIRSIEPTIGLTIMTQNRPRPKPYELTNGPGKLMQALGIQDTNLNLAHLDQAPLTIDLTTFKRPIQIQESPRIGVRKNGGWVAKPLRYFVAGNPYVSKMLKRDMALDSHGWQM</sequence>
<gene>
    <name evidence="6" type="ORF">ACFQ5M_10075</name>
</gene>
<name>A0ABW4J7X7_9LACO</name>
<evidence type="ECO:0000256" key="1">
    <source>
        <dbReference type="ARBA" id="ARBA00009232"/>
    </source>
</evidence>
<evidence type="ECO:0000256" key="2">
    <source>
        <dbReference type="ARBA" id="ARBA00022763"/>
    </source>
</evidence>
<dbReference type="SUPFAM" id="SSF50486">
    <property type="entry name" value="FMT C-terminal domain-like"/>
    <property type="match status" value="1"/>
</dbReference>
<dbReference type="Proteomes" id="UP001597267">
    <property type="component" value="Unassembled WGS sequence"/>
</dbReference>
<evidence type="ECO:0000256" key="5">
    <source>
        <dbReference type="HAMAP-Rule" id="MF_00527"/>
    </source>
</evidence>
<keyword evidence="7" id="KW-1185">Reference proteome</keyword>